<protein>
    <submittedName>
        <fullName evidence="1">Uncharacterized protein</fullName>
    </submittedName>
</protein>
<proteinExistence type="predicted"/>
<sequence>MYFLLRITPRLGADPSSGCRAIRRKLPRAHRGGENNRRHVTGRHVTLTGKMATLQNVREAECQYRERNAYLDPYRIPIAPHKILRSQFPPCSVCFPQRLVGARELPAVCQCGSKSKREALQYATSYSPDPQEILPSDDHIKALPRDLEELYRSVPSCNPPPPKDPNLPVNFHYKPPDASSQQRHPVHAIWTVQKEMLRPLRKEPELFYDLEHIFDDEMQPSQYDRIHVSGLHSQPMGPKCRCSQPLYHTFESRLKPARVFPNAINGRSEALSRVGAGEPIPPPPLIECRAENSINKFPMDFQMTPFESNRGYPERLIDFPPKDARLNRWRHT</sequence>
<dbReference type="Proteomes" id="UP001209878">
    <property type="component" value="Unassembled WGS sequence"/>
</dbReference>
<dbReference type="AlphaFoldDB" id="A0AAD9NNJ8"/>
<gene>
    <name evidence="1" type="ORF">NP493_857g00097</name>
</gene>
<keyword evidence="2" id="KW-1185">Reference proteome</keyword>
<dbReference type="EMBL" id="JAODUO010000857">
    <property type="protein sequence ID" value="KAK2173679.1"/>
    <property type="molecule type" value="Genomic_DNA"/>
</dbReference>
<reference evidence="1" key="1">
    <citation type="journal article" date="2023" name="Mol. Biol. Evol.">
        <title>Third-Generation Sequencing Reveals the Adaptive Role of the Epigenome in Three Deep-Sea Polychaetes.</title>
        <authorList>
            <person name="Perez M."/>
            <person name="Aroh O."/>
            <person name="Sun Y."/>
            <person name="Lan Y."/>
            <person name="Juniper S.K."/>
            <person name="Young C.R."/>
            <person name="Angers B."/>
            <person name="Qian P.Y."/>
        </authorList>
    </citation>
    <scope>NUCLEOTIDE SEQUENCE</scope>
    <source>
        <strain evidence="1">R07B-5</strain>
    </source>
</reference>
<comment type="caution">
    <text evidence="1">The sequence shown here is derived from an EMBL/GenBank/DDBJ whole genome shotgun (WGS) entry which is preliminary data.</text>
</comment>
<organism evidence="1 2">
    <name type="scientific">Ridgeia piscesae</name>
    <name type="common">Tubeworm</name>
    <dbReference type="NCBI Taxonomy" id="27915"/>
    <lineage>
        <taxon>Eukaryota</taxon>
        <taxon>Metazoa</taxon>
        <taxon>Spiralia</taxon>
        <taxon>Lophotrochozoa</taxon>
        <taxon>Annelida</taxon>
        <taxon>Polychaeta</taxon>
        <taxon>Sedentaria</taxon>
        <taxon>Canalipalpata</taxon>
        <taxon>Sabellida</taxon>
        <taxon>Siboglinidae</taxon>
        <taxon>Ridgeia</taxon>
    </lineage>
</organism>
<evidence type="ECO:0000313" key="1">
    <source>
        <dbReference type="EMBL" id="KAK2173679.1"/>
    </source>
</evidence>
<name>A0AAD9NNJ8_RIDPI</name>
<accession>A0AAD9NNJ8</accession>
<evidence type="ECO:0000313" key="2">
    <source>
        <dbReference type="Proteomes" id="UP001209878"/>
    </source>
</evidence>